<accession>A0A9W7AF15</accession>
<organism evidence="4 5">
    <name type="scientific">Triparma laevis f. inornata</name>
    <dbReference type="NCBI Taxonomy" id="1714386"/>
    <lineage>
        <taxon>Eukaryota</taxon>
        <taxon>Sar</taxon>
        <taxon>Stramenopiles</taxon>
        <taxon>Ochrophyta</taxon>
        <taxon>Bolidophyceae</taxon>
        <taxon>Parmales</taxon>
        <taxon>Triparmaceae</taxon>
        <taxon>Triparma</taxon>
    </lineage>
</organism>
<gene>
    <name evidence="4" type="ORF">TL16_g05481</name>
</gene>
<dbReference type="InterPro" id="IPR043915">
    <property type="entry name" value="P9_TM"/>
</dbReference>
<evidence type="ECO:0000256" key="1">
    <source>
        <dbReference type="SAM" id="MobiDB-lite"/>
    </source>
</evidence>
<evidence type="ECO:0000313" key="5">
    <source>
        <dbReference type="Proteomes" id="UP001162640"/>
    </source>
</evidence>
<keyword evidence="2" id="KW-0812">Transmembrane</keyword>
<dbReference type="EMBL" id="BLQM01000159">
    <property type="protein sequence ID" value="GMH70724.1"/>
    <property type="molecule type" value="Genomic_DNA"/>
</dbReference>
<sequence length="256" mass="28729">MEKHDTPDGGSVSNATPNPPNPTPPTTQFWIHDIKELFPTDFMTKLLPHPEMTSHEKLNAITQIVILMTILGYIITRNTNFLLTGITTIVAVIALNHIQNDRAKTENFEGLATAEAIRVARGRMNDPVHYTQPTPENPAMNVMPADVYDNPTRPPAAQSSNPEIANKMAMAVKDLAVRGRRENNQDKDAKLDPRLYQEMEDERVFDHSMRSFQPTANTEIPNDQGKFADFLYGDMVSCKAGDEVACMRNNLRHTNM</sequence>
<dbReference type="Proteomes" id="UP001162640">
    <property type="component" value="Unassembled WGS sequence"/>
</dbReference>
<dbReference type="AlphaFoldDB" id="A0A9W7AF15"/>
<comment type="caution">
    <text evidence="4">The sequence shown here is derived from an EMBL/GenBank/DDBJ whole genome shotgun (WGS) entry which is preliminary data.</text>
</comment>
<protein>
    <recommendedName>
        <fullName evidence="3">Minor capsid protein P9 transmembrane helices domain-containing protein</fullName>
    </recommendedName>
</protein>
<evidence type="ECO:0000313" key="4">
    <source>
        <dbReference type="EMBL" id="GMH70724.1"/>
    </source>
</evidence>
<evidence type="ECO:0000256" key="2">
    <source>
        <dbReference type="SAM" id="Phobius"/>
    </source>
</evidence>
<keyword evidence="2" id="KW-1133">Transmembrane helix</keyword>
<proteinExistence type="predicted"/>
<keyword evidence="2" id="KW-0472">Membrane</keyword>
<dbReference type="Pfam" id="PF19066">
    <property type="entry name" value="P9_TM"/>
    <property type="match status" value="1"/>
</dbReference>
<feature type="region of interest" description="Disordered" evidence="1">
    <location>
        <begin position="1"/>
        <end position="27"/>
    </location>
</feature>
<feature type="domain" description="Minor capsid protein P9 transmembrane helices" evidence="3">
    <location>
        <begin position="29"/>
        <end position="96"/>
    </location>
</feature>
<name>A0A9W7AF15_9STRA</name>
<feature type="transmembrane region" description="Helical" evidence="2">
    <location>
        <begin position="81"/>
        <end position="98"/>
    </location>
</feature>
<evidence type="ECO:0000259" key="3">
    <source>
        <dbReference type="Pfam" id="PF19066"/>
    </source>
</evidence>
<reference evidence="5" key="1">
    <citation type="journal article" date="2023" name="Commun. Biol.">
        <title>Genome analysis of Parmales, the sister group of diatoms, reveals the evolutionary specialization of diatoms from phago-mixotrophs to photoautotrophs.</title>
        <authorList>
            <person name="Ban H."/>
            <person name="Sato S."/>
            <person name="Yoshikawa S."/>
            <person name="Yamada K."/>
            <person name="Nakamura Y."/>
            <person name="Ichinomiya M."/>
            <person name="Sato N."/>
            <person name="Blanc-Mathieu R."/>
            <person name="Endo H."/>
            <person name="Kuwata A."/>
            <person name="Ogata H."/>
        </authorList>
    </citation>
    <scope>NUCLEOTIDE SEQUENCE [LARGE SCALE GENOMIC DNA]</scope>
</reference>